<gene>
    <name evidence="1" type="ORF">MAXJ12_36171</name>
</gene>
<evidence type="ECO:0000313" key="1">
    <source>
        <dbReference type="EMBL" id="EHK52277.1"/>
    </source>
</evidence>
<organism evidence="1 2">
    <name type="scientific">Mesorhizobium alhagi CCNWXJ12-2</name>
    <dbReference type="NCBI Taxonomy" id="1107882"/>
    <lineage>
        <taxon>Bacteria</taxon>
        <taxon>Pseudomonadati</taxon>
        <taxon>Pseudomonadota</taxon>
        <taxon>Alphaproteobacteria</taxon>
        <taxon>Hyphomicrobiales</taxon>
        <taxon>Phyllobacteriaceae</taxon>
        <taxon>Allomesorhizobium</taxon>
    </lineage>
</organism>
<evidence type="ECO:0000313" key="2">
    <source>
        <dbReference type="Proteomes" id="UP000003250"/>
    </source>
</evidence>
<name>H0I415_9HYPH</name>
<dbReference type="PATRIC" id="fig|1107882.3.peg.6961"/>
<proteinExistence type="predicted"/>
<accession>H0I415</accession>
<reference evidence="1 2" key="1">
    <citation type="journal article" date="2012" name="J. Bacteriol.">
        <title>Draft Genome Sequence of Mesorhizobium alhagi CCNWXJ12-2T, a Novel Salt-Resistant Species Isolated from the Desert of Northwestern China.</title>
        <authorList>
            <person name="Zhou M."/>
            <person name="Chen W."/>
            <person name="Chen H."/>
            <person name="Wei G."/>
        </authorList>
    </citation>
    <scope>NUCLEOTIDE SEQUENCE [LARGE SCALE GENOMIC DNA]</scope>
    <source>
        <strain evidence="1 2">CCNWXJ12-2</strain>
    </source>
</reference>
<dbReference type="AlphaFoldDB" id="H0I415"/>
<dbReference type="Proteomes" id="UP000003250">
    <property type="component" value="Unassembled WGS sequence"/>
</dbReference>
<sequence length="37" mass="4452">MEALDKRIEERQNLVRQMKERLGVEVHSIEERKDASQ</sequence>
<protein>
    <submittedName>
        <fullName evidence="1">Uncharacterized protein</fullName>
    </submittedName>
</protein>
<dbReference type="EMBL" id="AHAM01000343">
    <property type="protein sequence ID" value="EHK52277.1"/>
    <property type="molecule type" value="Genomic_DNA"/>
</dbReference>
<keyword evidence="2" id="KW-1185">Reference proteome</keyword>